<reference evidence="1" key="1">
    <citation type="submission" date="2019-08" db="EMBL/GenBank/DDBJ databases">
        <authorList>
            <person name="Kucharzyk K."/>
            <person name="Murdoch R.W."/>
            <person name="Higgins S."/>
            <person name="Loffler F."/>
        </authorList>
    </citation>
    <scope>NUCLEOTIDE SEQUENCE</scope>
</reference>
<sequence>MLNIDDVMDAAGLPLLGVVEDDPELSYRVAAGEELPKNTPAIAAFRRIAARLNGESVPLGI</sequence>
<dbReference type="AlphaFoldDB" id="A0A645H2R1"/>
<proteinExistence type="predicted"/>
<protein>
    <recommendedName>
        <fullName evidence="2">Septum site-determining protein MinD</fullName>
    </recommendedName>
</protein>
<organism evidence="1">
    <name type="scientific">bioreactor metagenome</name>
    <dbReference type="NCBI Taxonomy" id="1076179"/>
    <lineage>
        <taxon>unclassified sequences</taxon>
        <taxon>metagenomes</taxon>
        <taxon>ecological metagenomes</taxon>
    </lineage>
</organism>
<evidence type="ECO:0008006" key="2">
    <source>
        <dbReference type="Google" id="ProtNLM"/>
    </source>
</evidence>
<accession>A0A645H2R1</accession>
<comment type="caution">
    <text evidence="1">The sequence shown here is derived from an EMBL/GenBank/DDBJ whole genome shotgun (WGS) entry which is preliminary data.</text>
</comment>
<gene>
    <name evidence="1" type="ORF">SDC9_179757</name>
</gene>
<evidence type="ECO:0000313" key="1">
    <source>
        <dbReference type="EMBL" id="MPN32279.1"/>
    </source>
</evidence>
<name>A0A645H2R1_9ZZZZ</name>
<dbReference type="EMBL" id="VSSQ01084198">
    <property type="protein sequence ID" value="MPN32279.1"/>
    <property type="molecule type" value="Genomic_DNA"/>
</dbReference>